<organism evidence="2 3">
    <name type="scientific">Phytophthora fragariaefolia</name>
    <dbReference type="NCBI Taxonomy" id="1490495"/>
    <lineage>
        <taxon>Eukaryota</taxon>
        <taxon>Sar</taxon>
        <taxon>Stramenopiles</taxon>
        <taxon>Oomycota</taxon>
        <taxon>Peronosporomycetes</taxon>
        <taxon>Peronosporales</taxon>
        <taxon>Peronosporaceae</taxon>
        <taxon>Phytophthora</taxon>
    </lineage>
</organism>
<dbReference type="AlphaFoldDB" id="A0A9W6XT01"/>
<dbReference type="EMBL" id="BSXT01001956">
    <property type="protein sequence ID" value="GMF46258.1"/>
    <property type="molecule type" value="Genomic_DNA"/>
</dbReference>
<dbReference type="SUPFAM" id="SSF160059">
    <property type="entry name" value="PriA/YqbF domain"/>
    <property type="match status" value="1"/>
</dbReference>
<feature type="domain" description="DNA replication complex GINS protein PSF3 N-terminal" evidence="1">
    <location>
        <begin position="10"/>
        <end position="61"/>
    </location>
</feature>
<name>A0A9W6XT01_9STRA</name>
<evidence type="ECO:0000259" key="1">
    <source>
        <dbReference type="Pfam" id="PF22466"/>
    </source>
</evidence>
<dbReference type="InterPro" id="IPR055221">
    <property type="entry name" value="PSF3_N"/>
</dbReference>
<dbReference type="GO" id="GO:1902975">
    <property type="term" value="P:mitotic DNA replication initiation"/>
    <property type="evidence" value="ECO:0007669"/>
    <property type="project" value="TreeGrafter"/>
</dbReference>
<dbReference type="CDD" id="cd21693">
    <property type="entry name" value="GINS_B_Psf3"/>
    <property type="match status" value="1"/>
</dbReference>
<keyword evidence="3" id="KW-1185">Reference proteome</keyword>
<dbReference type="InterPro" id="IPR010492">
    <property type="entry name" value="GINS_Psf3"/>
</dbReference>
<dbReference type="Pfam" id="PF22466">
    <property type="entry name" value="PSF3_N"/>
    <property type="match status" value="1"/>
</dbReference>
<comment type="caution">
    <text evidence="2">The sequence shown here is derived from an EMBL/GenBank/DDBJ whole genome shotgun (WGS) entry which is preliminary data.</text>
</comment>
<dbReference type="InterPro" id="IPR036224">
    <property type="entry name" value="GINS_bundle-like_dom_sf"/>
</dbReference>
<evidence type="ECO:0000313" key="3">
    <source>
        <dbReference type="Proteomes" id="UP001165121"/>
    </source>
</evidence>
<proteinExistence type="predicted"/>
<dbReference type="InterPro" id="IPR038437">
    <property type="entry name" value="GINS_Psf3_sf"/>
</dbReference>
<dbReference type="CDD" id="cd11713">
    <property type="entry name" value="GINS_A_psf3"/>
    <property type="match status" value="1"/>
</dbReference>
<reference evidence="2" key="1">
    <citation type="submission" date="2023-04" db="EMBL/GenBank/DDBJ databases">
        <title>Phytophthora fragariaefolia NBRC 109709.</title>
        <authorList>
            <person name="Ichikawa N."/>
            <person name="Sato H."/>
            <person name="Tonouchi N."/>
        </authorList>
    </citation>
    <scope>NUCLEOTIDE SEQUENCE</scope>
    <source>
        <strain evidence="2">NBRC 109709</strain>
    </source>
</reference>
<dbReference type="GO" id="GO:0000811">
    <property type="term" value="C:GINS complex"/>
    <property type="evidence" value="ECO:0007669"/>
    <property type="project" value="TreeGrafter"/>
</dbReference>
<dbReference type="PANTHER" id="PTHR22768:SF0">
    <property type="entry name" value="DNA REPLICATION COMPLEX GINS PROTEIN PSF3"/>
    <property type="match status" value="1"/>
</dbReference>
<dbReference type="SUPFAM" id="SSF158573">
    <property type="entry name" value="GINS helical bundle-like"/>
    <property type="match status" value="1"/>
</dbReference>
<protein>
    <submittedName>
        <fullName evidence="2">Unnamed protein product</fullName>
    </submittedName>
</protein>
<dbReference type="OrthoDB" id="10251744at2759"/>
<dbReference type="PANTHER" id="PTHR22768">
    <property type="entry name" value="DNA REPLICATION COMPLEX GINS PROTEIN PSF3"/>
    <property type="match status" value="1"/>
</dbReference>
<gene>
    <name evidence="2" type="ORF">Pfra01_001693800</name>
</gene>
<accession>A0A9W6XT01</accession>
<sequence>MSMSGGGYLDVDEILAGDERVKCKFETAALDCGYLDPSCCEPDLPEGAAVELPLWLASTLARRGDVAVEAPQFLTKRFRRMLKAGPASVNLREFSPYVLEVGRQLGPLVAPEAQQEVDEILRLCFGGERYRELLNNAMSSLDEDTTEFTRKLTQDEKKLFDAGARDAKDFLQWKGRYAEAISAAAVVERSLKKRKFRA</sequence>
<dbReference type="Proteomes" id="UP001165121">
    <property type="component" value="Unassembled WGS sequence"/>
</dbReference>
<dbReference type="Gene3D" id="1.20.58.2050">
    <property type="match status" value="1"/>
</dbReference>
<evidence type="ECO:0000313" key="2">
    <source>
        <dbReference type="EMBL" id="GMF46258.1"/>
    </source>
</evidence>